<dbReference type="Proteomes" id="UP000694520">
    <property type="component" value="Chromosome 1"/>
</dbReference>
<evidence type="ECO:0000313" key="3">
    <source>
        <dbReference type="Ensembl" id="ENSBGRP00000032906.1"/>
    </source>
</evidence>
<organism evidence="3 4">
    <name type="scientific">Bos mutus grunniens</name>
    <name type="common">Wild yak</name>
    <name type="synonym">Bos grunniens</name>
    <dbReference type="NCBI Taxonomy" id="30521"/>
    <lineage>
        <taxon>Eukaryota</taxon>
        <taxon>Metazoa</taxon>
        <taxon>Chordata</taxon>
        <taxon>Craniata</taxon>
        <taxon>Vertebrata</taxon>
        <taxon>Euteleostomi</taxon>
        <taxon>Mammalia</taxon>
        <taxon>Eutheria</taxon>
        <taxon>Laurasiatheria</taxon>
        <taxon>Artiodactyla</taxon>
        <taxon>Ruminantia</taxon>
        <taxon>Pecora</taxon>
        <taxon>Bovidae</taxon>
        <taxon>Bovinae</taxon>
        <taxon>Bos</taxon>
    </lineage>
</organism>
<reference evidence="3" key="3">
    <citation type="submission" date="2025-09" db="UniProtKB">
        <authorList>
            <consortium name="Ensembl"/>
        </authorList>
    </citation>
    <scope>IDENTIFICATION</scope>
</reference>
<reference evidence="3" key="2">
    <citation type="submission" date="2025-08" db="UniProtKB">
        <authorList>
            <consortium name="Ensembl"/>
        </authorList>
    </citation>
    <scope>IDENTIFICATION</scope>
</reference>
<protein>
    <submittedName>
        <fullName evidence="3">Procollagen-lysine,2-oxoglutarate 5-dioxygenase 2</fullName>
    </submittedName>
</protein>
<accession>A0A8B9YFB1</accession>
<evidence type="ECO:0000256" key="1">
    <source>
        <dbReference type="SAM" id="SignalP"/>
    </source>
</evidence>
<name>A0A8B9YFB1_BOSMU</name>
<dbReference type="Ensembl" id="ENSBGRT00000038028.1">
    <property type="protein sequence ID" value="ENSBGRP00000032906.1"/>
    <property type="gene ID" value="ENSBGRG00000020444.1"/>
</dbReference>
<sequence length="100" mass="11485">MGWCAVKTQQLLLLLLAALVLQPWNPCLGADSEKPSSIPTDKLLVITVATKESDGFHRFMQSAKYFNYTVKENWKHYCEADTFSVPLLGGPWSRRRVERW</sequence>
<gene>
    <name evidence="3" type="primary">PLOD2</name>
</gene>
<proteinExistence type="predicted"/>
<feature type="signal peptide" evidence="1">
    <location>
        <begin position="1"/>
        <end position="29"/>
    </location>
</feature>
<feature type="domain" description="PLOD1-3-like GT" evidence="2">
    <location>
        <begin position="40"/>
        <end position="71"/>
    </location>
</feature>
<dbReference type="InterPro" id="IPR057589">
    <property type="entry name" value="GT_PLOD"/>
</dbReference>
<keyword evidence="4" id="KW-1185">Reference proteome</keyword>
<keyword evidence="1" id="KW-0732">Signal</keyword>
<reference evidence="3" key="1">
    <citation type="submission" date="2019-05" db="EMBL/GenBank/DDBJ databases">
        <authorList>
            <person name="Zhang S."/>
            <person name="Liu J."/>
        </authorList>
    </citation>
    <scope>NUCLEOTIDE SEQUENCE [LARGE SCALE GENOMIC DNA]</scope>
</reference>
<evidence type="ECO:0000313" key="4">
    <source>
        <dbReference type="Proteomes" id="UP000694520"/>
    </source>
</evidence>
<feature type="chain" id="PRO_5034226681" evidence="1">
    <location>
        <begin position="30"/>
        <end position="100"/>
    </location>
</feature>
<dbReference type="GeneTree" id="ENSGT01030000234558"/>
<evidence type="ECO:0000259" key="2">
    <source>
        <dbReference type="Pfam" id="PF25342"/>
    </source>
</evidence>
<dbReference type="Pfam" id="PF25342">
    <property type="entry name" value="GT_PLOD"/>
    <property type="match status" value="1"/>
</dbReference>
<dbReference type="AlphaFoldDB" id="A0A8B9YFB1"/>